<reference evidence="3" key="1">
    <citation type="submission" date="2017-07" db="EMBL/GenBank/DDBJ databases">
        <title>Brachybacterium sp. VR2415.</title>
        <authorList>
            <person name="Tak E.J."/>
            <person name="Bae J.-W."/>
        </authorList>
    </citation>
    <scope>NUCLEOTIDE SEQUENCE [LARGE SCALE GENOMIC DNA]</scope>
    <source>
        <strain evidence="3">VR2415</strain>
    </source>
</reference>
<dbReference type="Proteomes" id="UP000198398">
    <property type="component" value="Chromosome"/>
</dbReference>
<dbReference type="AlphaFoldDB" id="A0A220UAA9"/>
<dbReference type="SUPFAM" id="SSF56112">
    <property type="entry name" value="Protein kinase-like (PK-like)"/>
    <property type="match status" value="1"/>
</dbReference>
<evidence type="ECO:0000313" key="3">
    <source>
        <dbReference type="Proteomes" id="UP000198398"/>
    </source>
</evidence>
<gene>
    <name evidence="2" type="ORF">CFK39_02710</name>
</gene>
<dbReference type="InterPro" id="IPR011009">
    <property type="entry name" value="Kinase-like_dom_sf"/>
</dbReference>
<proteinExistence type="predicted"/>
<sequence length="284" mass="31261">MTSTLAGLPPDVLPALRERWPDLPWHGLRETHGAFHHVLLLPPVAALRIRTGDGHEVATRREHATAAALAAADLPVPRPVADPVHTDRWSAAAVSHVDGVLREWGSWDEDRAGILLLLEHWADVSRAHRDLATSLPAVRSWCGGEQWPSLVAEMTAHDPEMRDAARMRVDAVLELEMFVEHSAVHGDFGLHNILWTDDGEVSQIDTDHAAWADPAIDVAPLLTVYGAQRLAADLSSELVERAASHRRTLSLQVAAAAQLSGDLLLRDHALENFRSRIRSSDPQW</sequence>
<keyword evidence="3" id="KW-1185">Reference proteome</keyword>
<accession>A0A220UAA9</accession>
<dbReference type="EMBL" id="CP022316">
    <property type="protein sequence ID" value="ASK64922.1"/>
    <property type="molecule type" value="Genomic_DNA"/>
</dbReference>
<dbReference type="InterPro" id="IPR002575">
    <property type="entry name" value="Aminoglycoside_PTrfase"/>
</dbReference>
<organism evidence="2 3">
    <name type="scientific">Brachybacterium avium</name>
    <dbReference type="NCBI Taxonomy" id="2017485"/>
    <lineage>
        <taxon>Bacteria</taxon>
        <taxon>Bacillati</taxon>
        <taxon>Actinomycetota</taxon>
        <taxon>Actinomycetes</taxon>
        <taxon>Micrococcales</taxon>
        <taxon>Dermabacteraceae</taxon>
        <taxon>Brachybacterium</taxon>
    </lineage>
</organism>
<dbReference type="Pfam" id="PF01636">
    <property type="entry name" value="APH"/>
    <property type="match status" value="1"/>
</dbReference>
<dbReference type="Gene3D" id="3.90.1200.10">
    <property type="match status" value="1"/>
</dbReference>
<dbReference type="OrthoDB" id="9797603at2"/>
<protein>
    <recommendedName>
        <fullName evidence="1">Aminoglycoside phosphotransferase domain-containing protein</fullName>
    </recommendedName>
</protein>
<feature type="domain" description="Aminoglycoside phosphotransferase" evidence="1">
    <location>
        <begin position="47"/>
        <end position="230"/>
    </location>
</feature>
<dbReference type="RefSeq" id="WP_089064170.1">
    <property type="nucleotide sequence ID" value="NZ_CP022316.1"/>
</dbReference>
<dbReference type="KEGG" id="brv:CFK39_02710"/>
<evidence type="ECO:0000259" key="1">
    <source>
        <dbReference type="Pfam" id="PF01636"/>
    </source>
</evidence>
<evidence type="ECO:0000313" key="2">
    <source>
        <dbReference type="EMBL" id="ASK64922.1"/>
    </source>
</evidence>
<name>A0A220UAA9_9MICO</name>